<evidence type="ECO:0000313" key="1">
    <source>
        <dbReference type="EMBL" id="KAJ8354236.1"/>
    </source>
</evidence>
<keyword evidence="2" id="KW-1185">Reference proteome</keyword>
<organism evidence="1 2">
    <name type="scientific">Synaphobranchus kaupii</name>
    <name type="common">Kaup's arrowtooth eel</name>
    <dbReference type="NCBI Taxonomy" id="118154"/>
    <lineage>
        <taxon>Eukaryota</taxon>
        <taxon>Metazoa</taxon>
        <taxon>Chordata</taxon>
        <taxon>Craniata</taxon>
        <taxon>Vertebrata</taxon>
        <taxon>Euteleostomi</taxon>
        <taxon>Actinopterygii</taxon>
        <taxon>Neopterygii</taxon>
        <taxon>Teleostei</taxon>
        <taxon>Anguilliformes</taxon>
        <taxon>Synaphobranchidae</taxon>
        <taxon>Synaphobranchus</taxon>
    </lineage>
</organism>
<comment type="caution">
    <text evidence="1">The sequence shown here is derived from an EMBL/GenBank/DDBJ whole genome shotgun (WGS) entry which is preliminary data.</text>
</comment>
<name>A0A9Q1FA73_SYNKA</name>
<gene>
    <name evidence="1" type="ORF">SKAU_G00218030</name>
</gene>
<sequence length="113" mass="12309">MVLLTCGVWTLDLFVPFAKFCRSMTVFLHSRGYSRSPPVDAKPFTKTWEHAVPGLLFKDVTESMAGQSAEIAAPGLCSSPFVAAFDMGDHHLLLASLTILGIFRKAILGILKP</sequence>
<dbReference type="AlphaFoldDB" id="A0A9Q1FA73"/>
<accession>A0A9Q1FA73</accession>
<evidence type="ECO:0000313" key="2">
    <source>
        <dbReference type="Proteomes" id="UP001152622"/>
    </source>
</evidence>
<reference evidence="1" key="1">
    <citation type="journal article" date="2023" name="Science">
        <title>Genome structures resolve the early diversification of teleost fishes.</title>
        <authorList>
            <person name="Parey E."/>
            <person name="Louis A."/>
            <person name="Montfort J."/>
            <person name="Bouchez O."/>
            <person name="Roques C."/>
            <person name="Iampietro C."/>
            <person name="Lluch J."/>
            <person name="Castinel A."/>
            <person name="Donnadieu C."/>
            <person name="Desvignes T."/>
            <person name="Floi Bucao C."/>
            <person name="Jouanno E."/>
            <person name="Wen M."/>
            <person name="Mejri S."/>
            <person name="Dirks R."/>
            <person name="Jansen H."/>
            <person name="Henkel C."/>
            <person name="Chen W.J."/>
            <person name="Zahm M."/>
            <person name="Cabau C."/>
            <person name="Klopp C."/>
            <person name="Thompson A.W."/>
            <person name="Robinson-Rechavi M."/>
            <person name="Braasch I."/>
            <person name="Lecointre G."/>
            <person name="Bobe J."/>
            <person name="Postlethwait J.H."/>
            <person name="Berthelot C."/>
            <person name="Roest Crollius H."/>
            <person name="Guiguen Y."/>
        </authorList>
    </citation>
    <scope>NUCLEOTIDE SEQUENCE</scope>
    <source>
        <strain evidence="1">WJC10195</strain>
    </source>
</reference>
<protein>
    <submittedName>
        <fullName evidence="1">Uncharacterized protein</fullName>
    </submittedName>
</protein>
<proteinExistence type="predicted"/>
<dbReference type="Proteomes" id="UP001152622">
    <property type="component" value="Chromosome 7"/>
</dbReference>
<dbReference type="EMBL" id="JAINUF010000007">
    <property type="protein sequence ID" value="KAJ8354236.1"/>
    <property type="molecule type" value="Genomic_DNA"/>
</dbReference>